<sequence>MQTIPDDEILSLSLETNFWTWSAQAHVNPIPVTRAKGVYFWDTQGKRYLDFNSMVMCVNIGHGDERVIEAMVQQARELPFAGPAMATRPRALLGKLLQQVVPTGLTRFLYTLGGADANENAIKLARAFTGRHKILARYRSYHGATYGALAATGDPRRTAWEPTTMPGVVHFLDPYRYRSVFHRNYPGLTEEQFTADYLAHLEEIIQFERPETIAAILLETVTGTNGVIIPPAGYLQGVRQLCDRYGILLICDEVMSGFGRTGRWFAVDHWDFKPDLMTMAKGLTSGYAPLGAVAMREEIASAFNEREFVGGLTYNGHPISLAAAAAVIQVMQEDHLVEKAAESGKLMANLLHGLLERHPSVGEVRSIGLFGVIELVRNRKTKEPMAPFNGASPEMVALRNYLLDRGLFLYTHWHTLLIIPPLIITPEELAEGFHLIDEALTITDHAVTTHESM</sequence>
<dbReference type="AlphaFoldDB" id="A0A7C4KJH3"/>
<dbReference type="InterPro" id="IPR015424">
    <property type="entry name" value="PyrdxlP-dep_Trfase"/>
</dbReference>
<reference evidence="5" key="1">
    <citation type="journal article" date="2020" name="mSystems">
        <title>Genome- and Community-Level Interaction Insights into Carbon Utilization and Element Cycling Functions of Hydrothermarchaeota in Hydrothermal Sediment.</title>
        <authorList>
            <person name="Zhou Z."/>
            <person name="Liu Y."/>
            <person name="Xu W."/>
            <person name="Pan J."/>
            <person name="Luo Z.H."/>
            <person name="Li M."/>
        </authorList>
    </citation>
    <scope>NUCLEOTIDE SEQUENCE [LARGE SCALE GENOMIC DNA]</scope>
    <source>
        <strain evidence="5">SpSt-573</strain>
    </source>
</reference>
<accession>A0A7C4KJH3</accession>
<keyword evidence="5" id="KW-0808">Transferase</keyword>
<evidence type="ECO:0000256" key="1">
    <source>
        <dbReference type="ARBA" id="ARBA00001933"/>
    </source>
</evidence>
<dbReference type="InterPro" id="IPR005814">
    <property type="entry name" value="Aminotrans_3"/>
</dbReference>
<dbReference type="CDD" id="cd00610">
    <property type="entry name" value="OAT_like"/>
    <property type="match status" value="1"/>
</dbReference>
<dbReference type="PANTHER" id="PTHR43094:SF1">
    <property type="entry name" value="AMINOTRANSFERASE CLASS-III"/>
    <property type="match status" value="1"/>
</dbReference>
<evidence type="ECO:0000256" key="4">
    <source>
        <dbReference type="RuleBase" id="RU003560"/>
    </source>
</evidence>
<dbReference type="PANTHER" id="PTHR43094">
    <property type="entry name" value="AMINOTRANSFERASE"/>
    <property type="match status" value="1"/>
</dbReference>
<comment type="caution">
    <text evidence="5">The sequence shown here is derived from an EMBL/GenBank/DDBJ whole genome shotgun (WGS) entry which is preliminary data.</text>
</comment>
<dbReference type="GO" id="GO:0005829">
    <property type="term" value="C:cytosol"/>
    <property type="evidence" value="ECO:0007669"/>
    <property type="project" value="TreeGrafter"/>
</dbReference>
<dbReference type="Gene3D" id="3.40.640.10">
    <property type="entry name" value="Type I PLP-dependent aspartate aminotransferase-like (Major domain)"/>
    <property type="match status" value="1"/>
</dbReference>
<dbReference type="Pfam" id="PF00202">
    <property type="entry name" value="Aminotran_3"/>
    <property type="match status" value="1"/>
</dbReference>
<name>A0A7C4KJH3_9CHLR</name>
<comment type="cofactor">
    <cofactor evidence="1">
        <name>pyridoxal 5'-phosphate</name>
        <dbReference type="ChEBI" id="CHEBI:597326"/>
    </cofactor>
</comment>
<dbReference type="FunFam" id="3.40.640.10:FF:000004">
    <property type="entry name" value="Acetylornithine aminotransferase"/>
    <property type="match status" value="1"/>
</dbReference>
<evidence type="ECO:0000256" key="3">
    <source>
        <dbReference type="ARBA" id="ARBA00022898"/>
    </source>
</evidence>
<comment type="similarity">
    <text evidence="2 4">Belongs to the class-III pyridoxal-phosphate-dependent aminotransferase family.</text>
</comment>
<protein>
    <submittedName>
        <fullName evidence="5">Aminotransferase class III-fold pyridoxal phosphate-dependent enzyme</fullName>
    </submittedName>
</protein>
<dbReference type="PROSITE" id="PS00600">
    <property type="entry name" value="AA_TRANSFER_CLASS_3"/>
    <property type="match status" value="1"/>
</dbReference>
<evidence type="ECO:0000313" key="5">
    <source>
        <dbReference type="EMBL" id="HGS23132.1"/>
    </source>
</evidence>
<dbReference type="NCBIfam" id="NF004718">
    <property type="entry name" value="PRK06062.1"/>
    <property type="match status" value="1"/>
</dbReference>
<dbReference type="InterPro" id="IPR049704">
    <property type="entry name" value="Aminotrans_3_PPA_site"/>
</dbReference>
<keyword evidence="3 4" id="KW-0663">Pyridoxal phosphate</keyword>
<evidence type="ECO:0000256" key="2">
    <source>
        <dbReference type="ARBA" id="ARBA00008954"/>
    </source>
</evidence>
<dbReference type="EMBL" id="DSYK01000747">
    <property type="protein sequence ID" value="HGS23132.1"/>
    <property type="molecule type" value="Genomic_DNA"/>
</dbReference>
<gene>
    <name evidence="5" type="ORF">ENT37_14860</name>
</gene>
<proteinExistence type="inferred from homology"/>
<dbReference type="GO" id="GO:0008483">
    <property type="term" value="F:transaminase activity"/>
    <property type="evidence" value="ECO:0007669"/>
    <property type="project" value="UniProtKB-KW"/>
</dbReference>
<dbReference type="InterPro" id="IPR015421">
    <property type="entry name" value="PyrdxlP-dep_Trfase_major"/>
</dbReference>
<dbReference type="SUPFAM" id="SSF53383">
    <property type="entry name" value="PLP-dependent transferases"/>
    <property type="match status" value="1"/>
</dbReference>
<organism evidence="5">
    <name type="scientific">Anaerolinea thermolimosa</name>
    <dbReference type="NCBI Taxonomy" id="229919"/>
    <lineage>
        <taxon>Bacteria</taxon>
        <taxon>Bacillati</taxon>
        <taxon>Chloroflexota</taxon>
        <taxon>Anaerolineae</taxon>
        <taxon>Anaerolineales</taxon>
        <taxon>Anaerolineaceae</taxon>
        <taxon>Anaerolinea</taxon>
    </lineage>
</organism>
<dbReference type="Gene3D" id="3.90.1150.10">
    <property type="entry name" value="Aspartate Aminotransferase, domain 1"/>
    <property type="match status" value="1"/>
</dbReference>
<keyword evidence="5" id="KW-0032">Aminotransferase</keyword>
<dbReference type="GO" id="GO:0030170">
    <property type="term" value="F:pyridoxal phosphate binding"/>
    <property type="evidence" value="ECO:0007669"/>
    <property type="project" value="InterPro"/>
</dbReference>
<dbReference type="InterPro" id="IPR015422">
    <property type="entry name" value="PyrdxlP-dep_Trfase_small"/>
</dbReference>